<dbReference type="RefSeq" id="WP_091268747.1">
    <property type="nucleotide sequence ID" value="NZ_FMCS01000010.1"/>
</dbReference>
<evidence type="ECO:0000313" key="1">
    <source>
        <dbReference type="EMBL" id="SCF25467.1"/>
    </source>
</evidence>
<evidence type="ECO:0008006" key="3">
    <source>
        <dbReference type="Google" id="ProtNLM"/>
    </source>
</evidence>
<gene>
    <name evidence="1" type="ORF">GA0070214_110157</name>
</gene>
<accession>A0A1C4YXV9</accession>
<dbReference type="InterPro" id="IPR034660">
    <property type="entry name" value="DinB/YfiT-like"/>
</dbReference>
<dbReference type="Pfam" id="PF04978">
    <property type="entry name" value="MST"/>
    <property type="match status" value="1"/>
</dbReference>
<evidence type="ECO:0000313" key="2">
    <source>
        <dbReference type="Proteomes" id="UP000199629"/>
    </source>
</evidence>
<reference evidence="2" key="1">
    <citation type="submission" date="2016-06" db="EMBL/GenBank/DDBJ databases">
        <authorList>
            <person name="Varghese N."/>
            <person name="Submissions Spin"/>
        </authorList>
    </citation>
    <scope>NUCLEOTIDE SEQUENCE [LARGE SCALE GENOMIC DNA]</scope>
    <source>
        <strain evidence="2">DSM 45246</strain>
    </source>
</reference>
<dbReference type="Gene3D" id="1.20.120.450">
    <property type="entry name" value="dinb family like domain"/>
    <property type="match status" value="1"/>
</dbReference>
<dbReference type="SUPFAM" id="SSF109854">
    <property type="entry name" value="DinB/YfiT-like putative metalloenzymes"/>
    <property type="match status" value="1"/>
</dbReference>
<dbReference type="InterPro" id="IPR007061">
    <property type="entry name" value="MST-like"/>
</dbReference>
<keyword evidence="2" id="KW-1185">Reference proteome</keyword>
<dbReference type="EMBL" id="FMCS01000010">
    <property type="protein sequence ID" value="SCF25467.1"/>
    <property type="molecule type" value="Genomic_DNA"/>
</dbReference>
<dbReference type="AlphaFoldDB" id="A0A1C4YXV9"/>
<protein>
    <recommendedName>
        <fullName evidence="3">Mini-circle protein</fullName>
    </recommendedName>
</protein>
<sequence>MTWRAPEIDRSHEPYVGDERTMLEGWLDYHRDTLLHKCAGLTAEQLRTASVEPSTLTLLGLVRHLAGVERWWFRIRAAGEDVPVLYDDDEDEDADLNAVADADPEETLATFRAEVEAARKTAAGLSLDHTFRRPRRDGTADEMNVRWVYVHMIEEYARHNGHADLIRERIDGVTGD</sequence>
<name>A0A1C4YXV9_9ACTN</name>
<organism evidence="1 2">
    <name type="scientific">Micromonospora chaiyaphumensis</name>
    <dbReference type="NCBI Taxonomy" id="307119"/>
    <lineage>
        <taxon>Bacteria</taxon>
        <taxon>Bacillati</taxon>
        <taxon>Actinomycetota</taxon>
        <taxon>Actinomycetes</taxon>
        <taxon>Micromonosporales</taxon>
        <taxon>Micromonosporaceae</taxon>
        <taxon>Micromonospora</taxon>
    </lineage>
</organism>
<dbReference type="Proteomes" id="UP000199629">
    <property type="component" value="Unassembled WGS sequence"/>
</dbReference>
<proteinExistence type="predicted"/>